<evidence type="ECO:0000256" key="7">
    <source>
        <dbReference type="PROSITE-ProRule" id="PRU00043"/>
    </source>
</evidence>
<name>A0A0M3IZ81_ANISI</name>
<feature type="domain" description="Cadherin" evidence="8">
    <location>
        <begin position="22"/>
        <end position="96"/>
    </location>
</feature>
<dbReference type="InterPro" id="IPR002126">
    <property type="entry name" value="Cadherin-like_dom"/>
</dbReference>
<dbReference type="PROSITE" id="PS00232">
    <property type="entry name" value="CADHERIN_1"/>
    <property type="match status" value="2"/>
</dbReference>
<keyword evidence="6" id="KW-0472">Membrane</keyword>
<dbReference type="GO" id="GO:0005509">
    <property type="term" value="F:calcium ion binding"/>
    <property type="evidence" value="ECO:0007669"/>
    <property type="project" value="UniProtKB-UniRule"/>
</dbReference>
<dbReference type="GO" id="GO:0007156">
    <property type="term" value="P:homophilic cell adhesion via plasma membrane adhesion molecules"/>
    <property type="evidence" value="ECO:0007669"/>
    <property type="project" value="InterPro"/>
</dbReference>
<dbReference type="CDD" id="cd11304">
    <property type="entry name" value="Cadherin_repeat"/>
    <property type="match status" value="6"/>
</dbReference>
<reference evidence="11" key="1">
    <citation type="submission" date="2017-02" db="UniProtKB">
        <authorList>
            <consortium name="WormBaseParasite"/>
        </authorList>
    </citation>
    <scope>IDENTIFICATION</scope>
</reference>
<dbReference type="AlphaFoldDB" id="A0A0M3IZ81"/>
<dbReference type="SUPFAM" id="SSF49313">
    <property type="entry name" value="Cadherin-like"/>
    <property type="match status" value="6"/>
</dbReference>
<evidence type="ECO:0000313" key="10">
    <source>
        <dbReference type="Proteomes" id="UP000267096"/>
    </source>
</evidence>
<feature type="domain" description="Cadherin" evidence="8">
    <location>
        <begin position="562"/>
        <end position="667"/>
    </location>
</feature>
<dbReference type="PANTHER" id="PTHR24026">
    <property type="entry name" value="FAT ATYPICAL CADHERIN-RELATED"/>
    <property type="match status" value="1"/>
</dbReference>
<keyword evidence="2" id="KW-0812">Transmembrane</keyword>
<dbReference type="PANTHER" id="PTHR24026:SF135">
    <property type="entry name" value="CADHERIN DOMAIN-CONTAINING PROTEIN"/>
    <property type="match status" value="1"/>
</dbReference>
<evidence type="ECO:0000256" key="6">
    <source>
        <dbReference type="ARBA" id="ARBA00023136"/>
    </source>
</evidence>
<accession>A0A0M3IZ81</accession>
<dbReference type="InterPro" id="IPR020894">
    <property type="entry name" value="Cadherin_CS"/>
</dbReference>
<gene>
    <name evidence="9" type="ORF">ASIM_LOCUS464</name>
</gene>
<evidence type="ECO:0000259" key="8">
    <source>
        <dbReference type="PROSITE" id="PS50268"/>
    </source>
</evidence>
<sequence>MLTKSNPLQCLISNKPGMAAATYEYILSGPGASIFAVDQQGYVYLNVPSVDADPPNPSSYALNIEAREVNTTPIRISESITVTIYIVDMNDNVPTFSSPVYFANVSASGPDRPVIEIFAEDNDSGKLAEIDYRIVSVTNGAFGNFRYDPVSKQLIAMGTLVPSERYQVVLEARDGGGLWSQATVVVLAIGDVAPPQGLPMGTFSEFPKGPIETSPTDLAVNIPPANVDQSSESVQTFVTEISEATPPYSIVLTLGDEATRGRVFFTITNGNEAGKFAIDEETGTILTVETFDRESAQMYNLQIDASSRNPPQHLYWTIVQVAVLDVNDNAPEFVDPVPIQMIADLSGVKELEPNMFVGKITVQDSDSQDNGRVHLRILPPMDKSCRVSKCNYRLFTVGDDGSVTVKGNVTSAHFGQHHVVFVASDNGEPPLETKADATITVNGRQMTQKTELPDIGSTADNYPTIQYTITRQPFTAQEITDRSQEELFTVVPSSNLASMPVITMPSSTQPPFIGPERAIPHHFETWIAPDLTASSNASQLPSVPITTTPPAFLTPRPAPVFDPSKITVTVNEGESSAGITKVSAHYPDNMPGQITYVLTLGDPSLFAVDGDTGVIRLLRPLNAESDSTYQIHVSTAQALQLNTGSDYAHEAIVEVNVKAANKLPPSFESTNYSFTLPSSSLPGTVLGQVIAFHHDKDASNNRIQYGLVSAGGFEDAFSINPDNGIITLERSIEPSGNSEQILVSNKRMSLTIEGFVAPSMLTVEAMDQDEPSVASEAIVVINVEDQRIPSTSQTTPEPFDVPSAKNALRFSSRSYT</sequence>
<dbReference type="InterPro" id="IPR015919">
    <property type="entry name" value="Cadherin-like_sf"/>
</dbReference>
<feature type="domain" description="Cadherin" evidence="8">
    <location>
        <begin position="233"/>
        <end position="333"/>
    </location>
</feature>
<keyword evidence="3" id="KW-0677">Repeat</keyword>
<feature type="domain" description="Cadherin" evidence="8">
    <location>
        <begin position="97"/>
        <end position="197"/>
    </location>
</feature>
<dbReference type="PRINTS" id="PR00205">
    <property type="entry name" value="CADHERIN"/>
</dbReference>
<dbReference type="EMBL" id="UYRR01000296">
    <property type="protein sequence ID" value="VDK17736.1"/>
    <property type="molecule type" value="Genomic_DNA"/>
</dbReference>
<protein>
    <submittedName>
        <fullName evidence="11">Protocadherin-15 (inferred by orthology to a human protein)</fullName>
    </submittedName>
</protein>
<organism evidence="11">
    <name type="scientific">Anisakis simplex</name>
    <name type="common">Herring worm</name>
    <dbReference type="NCBI Taxonomy" id="6269"/>
    <lineage>
        <taxon>Eukaryota</taxon>
        <taxon>Metazoa</taxon>
        <taxon>Ecdysozoa</taxon>
        <taxon>Nematoda</taxon>
        <taxon>Chromadorea</taxon>
        <taxon>Rhabditida</taxon>
        <taxon>Spirurina</taxon>
        <taxon>Ascaridomorpha</taxon>
        <taxon>Ascaridoidea</taxon>
        <taxon>Anisakidae</taxon>
        <taxon>Anisakis</taxon>
        <taxon>Anisakis simplex complex</taxon>
    </lineage>
</organism>
<dbReference type="GO" id="GO:0005886">
    <property type="term" value="C:plasma membrane"/>
    <property type="evidence" value="ECO:0007669"/>
    <property type="project" value="UniProtKB-SubCell"/>
</dbReference>
<dbReference type="OrthoDB" id="6252479at2759"/>
<comment type="subcellular location">
    <subcellularLocation>
        <location evidence="1">Membrane</location>
    </subcellularLocation>
</comment>
<evidence type="ECO:0000256" key="3">
    <source>
        <dbReference type="ARBA" id="ARBA00022737"/>
    </source>
</evidence>
<evidence type="ECO:0000256" key="5">
    <source>
        <dbReference type="ARBA" id="ARBA00022989"/>
    </source>
</evidence>
<feature type="domain" description="Cadherin" evidence="8">
    <location>
        <begin position="357"/>
        <end position="455"/>
    </location>
</feature>
<dbReference type="WBParaSite" id="ASIM_0000056201-mRNA-1">
    <property type="protein sequence ID" value="ASIM_0000056201-mRNA-1"/>
    <property type="gene ID" value="ASIM_0000056201"/>
</dbReference>
<reference evidence="9 10" key="2">
    <citation type="submission" date="2018-11" db="EMBL/GenBank/DDBJ databases">
        <authorList>
            <consortium name="Pathogen Informatics"/>
        </authorList>
    </citation>
    <scope>NUCLEOTIDE SEQUENCE [LARGE SCALE GENOMIC DNA]</scope>
</reference>
<evidence type="ECO:0000256" key="2">
    <source>
        <dbReference type="ARBA" id="ARBA00022692"/>
    </source>
</evidence>
<evidence type="ECO:0000256" key="4">
    <source>
        <dbReference type="ARBA" id="ARBA00022837"/>
    </source>
</evidence>
<evidence type="ECO:0000313" key="11">
    <source>
        <dbReference type="WBParaSite" id="ASIM_0000056201-mRNA-1"/>
    </source>
</evidence>
<dbReference type="Proteomes" id="UP000267096">
    <property type="component" value="Unassembled WGS sequence"/>
</dbReference>
<evidence type="ECO:0000256" key="1">
    <source>
        <dbReference type="ARBA" id="ARBA00004370"/>
    </source>
</evidence>
<keyword evidence="10" id="KW-1185">Reference proteome</keyword>
<feature type="domain" description="Cadherin" evidence="8">
    <location>
        <begin position="668"/>
        <end position="791"/>
    </location>
</feature>
<proteinExistence type="predicted"/>
<dbReference type="SMART" id="SM00112">
    <property type="entry name" value="CA"/>
    <property type="match status" value="6"/>
</dbReference>
<evidence type="ECO:0000313" key="9">
    <source>
        <dbReference type="EMBL" id="VDK17736.1"/>
    </source>
</evidence>
<dbReference type="PROSITE" id="PS50268">
    <property type="entry name" value="CADHERIN_2"/>
    <property type="match status" value="6"/>
</dbReference>
<keyword evidence="5" id="KW-1133">Transmembrane helix</keyword>
<dbReference type="Gene3D" id="2.60.40.60">
    <property type="entry name" value="Cadherins"/>
    <property type="match status" value="6"/>
</dbReference>
<keyword evidence="4 7" id="KW-0106">Calcium</keyword>
<dbReference type="Pfam" id="PF00028">
    <property type="entry name" value="Cadherin"/>
    <property type="match status" value="4"/>
</dbReference>